<accession>A0A2B8BJX4</accession>
<gene>
    <name evidence="1" type="ORF">CRT60_08710</name>
</gene>
<reference evidence="2" key="1">
    <citation type="submission" date="2017-10" db="EMBL/GenBank/DDBJ databases">
        <authorList>
            <person name="Kravchenko I.K."/>
            <person name="Grouzdev D.S."/>
        </authorList>
    </citation>
    <scope>NUCLEOTIDE SEQUENCE [LARGE SCALE GENOMIC DNA]</scope>
    <source>
        <strain evidence="2">B2</strain>
    </source>
</reference>
<dbReference type="Proteomes" id="UP000225379">
    <property type="component" value="Unassembled WGS sequence"/>
</dbReference>
<comment type="caution">
    <text evidence="1">The sequence shown here is derived from an EMBL/GenBank/DDBJ whole genome shotgun (WGS) entry which is preliminary data.</text>
</comment>
<sequence length="155" mass="17151">MRVANGDSPARTEAKRRAAELVERLPDFIRVGPFDFAILRMDAIRTQEEHKFGFFSATGGEIAIQAEFAHPTKAADTLVHEIGRAIFWAYGIEDGDREERIVNVTSAAWCQVYRDNPWLLGRLSEALTGPTILTVKGSLSGPADIQPGSVLRVRE</sequence>
<dbReference type="AlphaFoldDB" id="A0A2B8BJX4"/>
<dbReference type="OrthoDB" id="8481811at2"/>
<proteinExistence type="predicted"/>
<protein>
    <submittedName>
        <fullName evidence="1">Uncharacterized protein</fullName>
    </submittedName>
</protein>
<keyword evidence="2" id="KW-1185">Reference proteome</keyword>
<evidence type="ECO:0000313" key="1">
    <source>
        <dbReference type="EMBL" id="PGH58029.1"/>
    </source>
</evidence>
<dbReference type="EMBL" id="PDKW01000039">
    <property type="protein sequence ID" value="PGH58029.1"/>
    <property type="molecule type" value="Genomic_DNA"/>
</dbReference>
<name>A0A2B8BJX4_9PROT</name>
<evidence type="ECO:0000313" key="2">
    <source>
        <dbReference type="Proteomes" id="UP000225379"/>
    </source>
</evidence>
<organism evidence="1 2">
    <name type="scientific">Azospirillum palustre</name>
    <dbReference type="NCBI Taxonomy" id="2044885"/>
    <lineage>
        <taxon>Bacteria</taxon>
        <taxon>Pseudomonadati</taxon>
        <taxon>Pseudomonadota</taxon>
        <taxon>Alphaproteobacteria</taxon>
        <taxon>Rhodospirillales</taxon>
        <taxon>Azospirillaceae</taxon>
        <taxon>Azospirillum</taxon>
    </lineage>
</organism>
<dbReference type="RefSeq" id="WP_098736014.1">
    <property type="nucleotide sequence ID" value="NZ_PDKW01000039.1"/>
</dbReference>